<accession>A0A804HRX1</accession>
<name>A0A804HRX1_MUSAM</name>
<dbReference type="Proteomes" id="UP000012960">
    <property type="component" value="Unplaced"/>
</dbReference>
<reference evidence="1" key="1">
    <citation type="submission" date="2021-05" db="UniProtKB">
        <authorList>
            <consortium name="EnsemblPlants"/>
        </authorList>
    </citation>
    <scope>IDENTIFICATION</scope>
    <source>
        <strain evidence="1">subsp. malaccensis</strain>
    </source>
</reference>
<keyword evidence="2" id="KW-1185">Reference proteome</keyword>
<dbReference type="AlphaFoldDB" id="A0A804HRX1"/>
<dbReference type="EnsemblPlants" id="Ma01_t08900.1">
    <property type="protein sequence ID" value="Ma01_p08900.1"/>
    <property type="gene ID" value="Ma01_g08900"/>
</dbReference>
<protein>
    <submittedName>
        <fullName evidence="1">Uncharacterized protein</fullName>
    </submittedName>
</protein>
<dbReference type="Gramene" id="Ma01_t08900.1">
    <property type="protein sequence ID" value="Ma01_p08900.1"/>
    <property type="gene ID" value="Ma01_g08900"/>
</dbReference>
<organism evidence="1 2">
    <name type="scientific">Musa acuminata subsp. malaccensis</name>
    <name type="common">Wild banana</name>
    <name type="synonym">Musa malaccensis</name>
    <dbReference type="NCBI Taxonomy" id="214687"/>
    <lineage>
        <taxon>Eukaryota</taxon>
        <taxon>Viridiplantae</taxon>
        <taxon>Streptophyta</taxon>
        <taxon>Embryophyta</taxon>
        <taxon>Tracheophyta</taxon>
        <taxon>Spermatophyta</taxon>
        <taxon>Magnoliopsida</taxon>
        <taxon>Liliopsida</taxon>
        <taxon>Zingiberales</taxon>
        <taxon>Musaceae</taxon>
        <taxon>Musa</taxon>
    </lineage>
</organism>
<dbReference type="Gramene" id="Ma01_t08900.2">
    <property type="protein sequence ID" value="Ma01_p08900.2"/>
    <property type="gene ID" value="Ma01_g08900"/>
</dbReference>
<evidence type="ECO:0000313" key="2">
    <source>
        <dbReference type="Proteomes" id="UP000012960"/>
    </source>
</evidence>
<proteinExistence type="predicted"/>
<evidence type="ECO:0000313" key="1">
    <source>
        <dbReference type="EnsemblPlants" id="Ma01_p08900.1"/>
    </source>
</evidence>
<dbReference type="InParanoid" id="A0A804HRX1"/>
<sequence>MEQVRFWLSYFNCRVLFLDGAIDWRLSVHGDFLLTSFVNCT</sequence>
<dbReference type="EnsemblPlants" id="Ma01_t08900.2">
    <property type="protein sequence ID" value="Ma01_p08900.2"/>
    <property type="gene ID" value="Ma01_g08900"/>
</dbReference>